<protein>
    <recommendedName>
        <fullName evidence="1">General stress protein FMN-binding split barrel domain-containing protein</fullName>
    </recommendedName>
</protein>
<evidence type="ECO:0000259" key="1">
    <source>
        <dbReference type="Pfam" id="PF16242"/>
    </source>
</evidence>
<dbReference type="PANTHER" id="PTHR34818:SF1">
    <property type="entry name" value="PROTEIN BLI-3"/>
    <property type="match status" value="1"/>
</dbReference>
<dbReference type="Pfam" id="PF16242">
    <property type="entry name" value="Pyrid_ox_like"/>
    <property type="match status" value="1"/>
</dbReference>
<dbReference type="InterPro" id="IPR052917">
    <property type="entry name" value="Stress-Dev_Protein"/>
</dbReference>
<evidence type="ECO:0000313" key="2">
    <source>
        <dbReference type="EMBL" id="QNG78102.1"/>
    </source>
</evidence>
<dbReference type="InterPro" id="IPR012349">
    <property type="entry name" value="Split_barrel_FMN-bd"/>
</dbReference>
<reference evidence="2 3" key="1">
    <citation type="submission" date="2020-08" db="EMBL/GenBank/DDBJ databases">
        <title>Phenotypic and transcriptomic analysis of seven clinical Stenotrophomonas maltophilia isolates identify a small set of shared and commonly regulated genes involved in biofilm lifestyle.</title>
        <authorList>
            <person name="Alio I."/>
            <person name="Gudzuhn M."/>
            <person name="Streit W."/>
        </authorList>
    </citation>
    <scope>NUCLEOTIDE SEQUENCE [LARGE SCALE GENOMIC DNA]</scope>
    <source>
        <strain evidence="2 3">UHH_SKK55</strain>
    </source>
</reference>
<feature type="domain" description="General stress protein FMN-binding split barrel" evidence="1">
    <location>
        <begin position="53"/>
        <end position="182"/>
    </location>
</feature>
<name>A0AAX1IFN9_STEMA</name>
<sequence>MVVWSASRTDHAPYLVSREEAASAHPLSGHRSAQTLGVPPIKDRAVTELTLPELAKKMAGIDFTMLQTHASGEIAGRPMSNNGDVDYDGDSWFFTMEDTDMVREIEADPTVALGFSGSKSLLGKPPLFVHVQGRAALVRDRATMREHWVKDLERWFEQGVDTPGLVLIHVRASRIHYWDGEDEGEITT</sequence>
<proteinExistence type="predicted"/>
<dbReference type="InterPro" id="IPR038725">
    <property type="entry name" value="YdaG_split_barrel_FMN-bd"/>
</dbReference>
<dbReference type="AlphaFoldDB" id="A0AAX1IFN9"/>
<dbReference type="Proteomes" id="UP000515598">
    <property type="component" value="Chromosome"/>
</dbReference>
<accession>A0AAX1IFN9</accession>
<dbReference type="EMBL" id="CP060025">
    <property type="protein sequence ID" value="QNG78102.1"/>
    <property type="molecule type" value="Genomic_DNA"/>
</dbReference>
<dbReference type="Gene3D" id="2.30.110.10">
    <property type="entry name" value="Electron Transport, Fmn-binding Protein, Chain A"/>
    <property type="match status" value="1"/>
</dbReference>
<dbReference type="SUPFAM" id="SSF50475">
    <property type="entry name" value="FMN-binding split barrel"/>
    <property type="match status" value="1"/>
</dbReference>
<gene>
    <name evidence="2" type="ORF">GPNADHDJ_02316</name>
</gene>
<dbReference type="PANTHER" id="PTHR34818">
    <property type="entry name" value="PROTEIN BLI-3"/>
    <property type="match status" value="1"/>
</dbReference>
<evidence type="ECO:0000313" key="3">
    <source>
        <dbReference type="Proteomes" id="UP000515598"/>
    </source>
</evidence>
<organism evidence="2 3">
    <name type="scientific">Stenotrophomonas maltophilia</name>
    <name type="common">Pseudomonas maltophilia</name>
    <name type="synonym">Xanthomonas maltophilia</name>
    <dbReference type="NCBI Taxonomy" id="40324"/>
    <lineage>
        <taxon>Bacteria</taxon>
        <taxon>Pseudomonadati</taxon>
        <taxon>Pseudomonadota</taxon>
        <taxon>Gammaproteobacteria</taxon>
        <taxon>Lysobacterales</taxon>
        <taxon>Lysobacteraceae</taxon>
        <taxon>Stenotrophomonas</taxon>
        <taxon>Stenotrophomonas maltophilia group</taxon>
    </lineage>
</organism>